<evidence type="ECO:0000313" key="4">
    <source>
        <dbReference type="EMBL" id="MBI4726995.1"/>
    </source>
</evidence>
<dbReference type="PANTHER" id="PTHR30595">
    <property type="entry name" value="GLPR-RELATED TRANSCRIPTIONAL REPRESSOR"/>
    <property type="match status" value="1"/>
</dbReference>
<dbReference type="PANTHER" id="PTHR30595:SF6">
    <property type="entry name" value="SCHLAFEN ALBA-2 DOMAIN-CONTAINING PROTEIN"/>
    <property type="match status" value="1"/>
</dbReference>
<protein>
    <submittedName>
        <fullName evidence="4">DNA binding domain-containing protein</fullName>
    </submittedName>
</protein>
<dbReference type="InterPro" id="IPR049514">
    <property type="entry name" value="Fic-like_C"/>
</dbReference>
<reference evidence="4" key="1">
    <citation type="submission" date="2020-07" db="EMBL/GenBank/DDBJ databases">
        <title>Huge and variable diversity of episymbiotic CPR bacteria and DPANN archaea in groundwater ecosystems.</title>
        <authorList>
            <person name="He C.Y."/>
            <person name="Keren R."/>
            <person name="Whittaker M."/>
            <person name="Farag I.F."/>
            <person name="Doudna J."/>
            <person name="Cate J.H.D."/>
            <person name="Banfield J.F."/>
        </authorList>
    </citation>
    <scope>NUCLEOTIDE SEQUENCE</scope>
    <source>
        <strain evidence="4">NC_groundwater_1520_Pr4_B-0.1um_53_5</strain>
    </source>
</reference>
<proteinExistence type="predicted"/>
<dbReference type="InterPro" id="IPR007421">
    <property type="entry name" value="Schlafen_AlbA_2_dom"/>
</dbReference>
<dbReference type="InterPro" id="IPR038461">
    <property type="entry name" value="Schlafen_AlbA_2_dom_sf"/>
</dbReference>
<dbReference type="Gene3D" id="3.30.950.30">
    <property type="entry name" value="Schlafen, AAA domain"/>
    <property type="match status" value="1"/>
</dbReference>
<evidence type="ECO:0000256" key="1">
    <source>
        <dbReference type="SAM" id="MobiDB-lite"/>
    </source>
</evidence>
<name>A0A933MKS1_UNCT6</name>
<gene>
    <name evidence="4" type="ORF">HY768_07200</name>
</gene>
<accession>A0A933MKS1</accession>
<feature type="region of interest" description="Disordered" evidence="1">
    <location>
        <begin position="275"/>
        <end position="298"/>
    </location>
</feature>
<dbReference type="EMBL" id="JACQXR010000093">
    <property type="protein sequence ID" value="MBI4726995.1"/>
    <property type="molecule type" value="Genomic_DNA"/>
</dbReference>
<sequence length="298" mass="34095">MLERKIRELIKQGEGLRVEFKECKSALSKDVYETVSAFLNRSGGELLLGVKDNGVISGVDKDRVEQIKKDFATGINNPQKINPSYYLTAEEAVIDGKTVIYIFVPESSQVHRCNGKIFDRNEDGDFNITDNSTLVTALYIRKQTSYTENNIYPFVAIGDLRKDLIVRARKLAVNQKPDHIWSDLDDLEMIKSAQLYKKAKIIIPITPQAAPQVTRHAAMQDTTQVAMQDDRIKLILKYCQTPRTRTEIQKHIKITNREYFRKDILNPLINQDLLHPTIPGKPRSPKQKYYSVKQGDSE</sequence>
<feature type="domain" description="Filamentation induced by cAMP protein Fic-like C-terminal" evidence="3">
    <location>
        <begin position="231"/>
        <end position="289"/>
    </location>
</feature>
<feature type="domain" description="Schlafen AlbA-2" evidence="2">
    <location>
        <begin position="14"/>
        <end position="125"/>
    </location>
</feature>
<comment type="caution">
    <text evidence="4">The sequence shown here is derived from an EMBL/GenBank/DDBJ whole genome shotgun (WGS) entry which is preliminary data.</text>
</comment>
<dbReference type="Proteomes" id="UP000736328">
    <property type="component" value="Unassembled WGS sequence"/>
</dbReference>
<evidence type="ECO:0000259" key="2">
    <source>
        <dbReference type="Pfam" id="PF04326"/>
    </source>
</evidence>
<evidence type="ECO:0000259" key="3">
    <source>
        <dbReference type="Pfam" id="PF21247"/>
    </source>
</evidence>
<dbReference type="AlphaFoldDB" id="A0A933MKS1"/>
<organism evidence="4 5">
    <name type="scientific">candidate division TA06 bacterium</name>
    <dbReference type="NCBI Taxonomy" id="2250710"/>
    <lineage>
        <taxon>Bacteria</taxon>
        <taxon>Bacteria division TA06</taxon>
    </lineage>
</organism>
<dbReference type="Pfam" id="PF21247">
    <property type="entry name" value="Fic-like_C"/>
    <property type="match status" value="1"/>
</dbReference>
<evidence type="ECO:0000313" key="5">
    <source>
        <dbReference type="Proteomes" id="UP000736328"/>
    </source>
</evidence>
<dbReference type="Pfam" id="PF04326">
    <property type="entry name" value="SLFN_AlbA_2"/>
    <property type="match status" value="1"/>
</dbReference>